<dbReference type="Gene3D" id="6.10.140.2220">
    <property type="match status" value="1"/>
</dbReference>
<evidence type="ECO:0000313" key="5">
    <source>
        <dbReference type="EMBL" id="KAL2839364.1"/>
    </source>
</evidence>
<protein>
    <recommendedName>
        <fullName evidence="4">MYND-type domain-containing protein</fullName>
    </recommendedName>
</protein>
<keyword evidence="1" id="KW-0479">Metal-binding</keyword>
<dbReference type="SUPFAM" id="SSF144232">
    <property type="entry name" value="HIT/MYND zinc finger-like"/>
    <property type="match status" value="1"/>
</dbReference>
<keyword evidence="3" id="KW-0862">Zinc</keyword>
<feature type="domain" description="MYND-type" evidence="4">
    <location>
        <begin position="149"/>
        <end position="189"/>
    </location>
</feature>
<evidence type="ECO:0000256" key="2">
    <source>
        <dbReference type="ARBA" id="ARBA00022771"/>
    </source>
</evidence>
<keyword evidence="6" id="KW-1185">Reference proteome</keyword>
<evidence type="ECO:0000259" key="4">
    <source>
        <dbReference type="PROSITE" id="PS01360"/>
    </source>
</evidence>
<reference evidence="5 6" key="1">
    <citation type="submission" date="2024-07" db="EMBL/GenBank/DDBJ databases">
        <title>Section-level genome sequencing and comparative genomics of Aspergillus sections Usti and Cavernicolus.</title>
        <authorList>
            <consortium name="Lawrence Berkeley National Laboratory"/>
            <person name="Nybo J.L."/>
            <person name="Vesth T.C."/>
            <person name="Theobald S."/>
            <person name="Frisvad J.C."/>
            <person name="Larsen T.O."/>
            <person name="Kjaerboelling I."/>
            <person name="Rothschild-Mancinelli K."/>
            <person name="Lyhne E.K."/>
            <person name="Kogle M.E."/>
            <person name="Barry K."/>
            <person name="Clum A."/>
            <person name="Na H."/>
            <person name="Ledsgaard L."/>
            <person name="Lin J."/>
            <person name="Lipzen A."/>
            <person name="Kuo A."/>
            <person name="Riley R."/>
            <person name="Mondo S."/>
            <person name="Labutti K."/>
            <person name="Haridas S."/>
            <person name="Pangalinan J."/>
            <person name="Salamov A.A."/>
            <person name="Simmons B.A."/>
            <person name="Magnuson J.K."/>
            <person name="Chen J."/>
            <person name="Drula E."/>
            <person name="Henrissat B."/>
            <person name="Wiebenga A."/>
            <person name="Lubbers R.J."/>
            <person name="Gomes A.C."/>
            <person name="Makela M.R."/>
            <person name="Stajich J."/>
            <person name="Grigoriev I.V."/>
            <person name="Mortensen U.H."/>
            <person name="De Vries R.P."/>
            <person name="Baker S.E."/>
            <person name="Andersen M.R."/>
        </authorList>
    </citation>
    <scope>NUCLEOTIDE SEQUENCE [LARGE SCALE GENOMIC DNA]</scope>
    <source>
        <strain evidence="5 6">CBS 123904</strain>
    </source>
</reference>
<name>A0ABR4JH44_9EURO</name>
<gene>
    <name evidence="5" type="ORF">BJY01DRAFT_250544</name>
</gene>
<evidence type="ECO:0000313" key="6">
    <source>
        <dbReference type="Proteomes" id="UP001610446"/>
    </source>
</evidence>
<sequence length="217" mass="24226">MSHQHFGGGLTFRSFAQLPRQLRAGHPLDPNEQYREWTFAAQIVAITASNHYDAALVVRDGDEQVLTVGFTLDRENEAQRLPRSTLKTGCSILLLNVRKCPIRGGSNVMGIEVKDIGHMKVLPFSFTTVVSLYKRVSNSNVVEDGKRICYGCLDKRRGLHPCPLCGLVFFCGRECQVISVVEGSHAHDCKILRDPDLAVLLRGEFLERFSSVRLVTV</sequence>
<comment type="caution">
    <text evidence="5">The sequence shown here is derived from an EMBL/GenBank/DDBJ whole genome shotgun (WGS) entry which is preliminary data.</text>
</comment>
<dbReference type="Proteomes" id="UP001610446">
    <property type="component" value="Unassembled WGS sequence"/>
</dbReference>
<organism evidence="5 6">
    <name type="scientific">Aspergillus pseudoustus</name>
    <dbReference type="NCBI Taxonomy" id="1810923"/>
    <lineage>
        <taxon>Eukaryota</taxon>
        <taxon>Fungi</taxon>
        <taxon>Dikarya</taxon>
        <taxon>Ascomycota</taxon>
        <taxon>Pezizomycotina</taxon>
        <taxon>Eurotiomycetes</taxon>
        <taxon>Eurotiomycetidae</taxon>
        <taxon>Eurotiales</taxon>
        <taxon>Aspergillaceae</taxon>
        <taxon>Aspergillus</taxon>
        <taxon>Aspergillus subgen. Nidulantes</taxon>
    </lineage>
</organism>
<evidence type="ECO:0000256" key="3">
    <source>
        <dbReference type="ARBA" id="ARBA00022833"/>
    </source>
</evidence>
<accession>A0ABR4JH44</accession>
<proteinExistence type="predicted"/>
<dbReference type="InterPro" id="IPR002893">
    <property type="entry name" value="Znf_MYND"/>
</dbReference>
<keyword evidence="2" id="KW-0863">Zinc-finger</keyword>
<dbReference type="EMBL" id="JBFXLU010000134">
    <property type="protein sequence ID" value="KAL2839364.1"/>
    <property type="molecule type" value="Genomic_DNA"/>
</dbReference>
<dbReference type="PROSITE" id="PS01360">
    <property type="entry name" value="ZF_MYND_1"/>
    <property type="match status" value="1"/>
</dbReference>
<evidence type="ECO:0000256" key="1">
    <source>
        <dbReference type="ARBA" id="ARBA00022723"/>
    </source>
</evidence>